<evidence type="ECO:0000256" key="1">
    <source>
        <dbReference type="SAM" id="Phobius"/>
    </source>
</evidence>
<evidence type="ECO:0000313" key="3">
    <source>
        <dbReference type="Proteomes" id="UP000663671"/>
    </source>
</evidence>
<reference evidence="2" key="1">
    <citation type="submission" date="2021-01" db="EMBL/GenBank/DDBJ databases">
        <title>Chromosome-level genome assembly of a human fungal pathogen reveals clustering of transcriptionally co-regulated genes.</title>
        <authorList>
            <person name="Voorhies M."/>
            <person name="Cohen S."/>
            <person name="Shea T.P."/>
            <person name="Petrus S."/>
            <person name="Munoz J.F."/>
            <person name="Poplawski S."/>
            <person name="Goldman W.E."/>
            <person name="Michael T."/>
            <person name="Cuomo C.A."/>
            <person name="Sil A."/>
            <person name="Beyhan S."/>
        </authorList>
    </citation>
    <scope>NUCLEOTIDE SEQUENCE</scope>
    <source>
        <strain evidence="2">WU24</strain>
    </source>
</reference>
<keyword evidence="1" id="KW-1133">Transmembrane helix</keyword>
<dbReference type="AlphaFoldDB" id="A0A8A1LYU7"/>
<dbReference type="OrthoDB" id="4175897at2759"/>
<keyword evidence="1" id="KW-0472">Membrane</keyword>
<dbReference type="VEuPathDB" id="FungiDB:I7I51_08803"/>
<accession>A0A8A1LYU7</accession>
<evidence type="ECO:0000313" key="2">
    <source>
        <dbReference type="EMBL" id="QSS59368.1"/>
    </source>
</evidence>
<dbReference type="EMBL" id="CP069109">
    <property type="protein sequence ID" value="QSS59368.1"/>
    <property type="molecule type" value="Genomic_DNA"/>
</dbReference>
<feature type="transmembrane region" description="Helical" evidence="1">
    <location>
        <begin position="228"/>
        <end position="248"/>
    </location>
</feature>
<keyword evidence="1" id="KW-0812">Transmembrane</keyword>
<proteinExistence type="predicted"/>
<protein>
    <submittedName>
        <fullName evidence="2">Uncharacterized protein</fullName>
    </submittedName>
</protein>
<name>A0A8A1LYU7_AJECA</name>
<organism evidence="2 3">
    <name type="scientific">Ajellomyces capsulatus</name>
    <name type="common">Darling's disease fungus</name>
    <name type="synonym">Histoplasma capsulatum</name>
    <dbReference type="NCBI Taxonomy" id="5037"/>
    <lineage>
        <taxon>Eukaryota</taxon>
        <taxon>Fungi</taxon>
        <taxon>Dikarya</taxon>
        <taxon>Ascomycota</taxon>
        <taxon>Pezizomycotina</taxon>
        <taxon>Eurotiomycetes</taxon>
        <taxon>Eurotiomycetidae</taxon>
        <taxon>Onygenales</taxon>
        <taxon>Ajellomycetaceae</taxon>
        <taxon>Histoplasma</taxon>
    </lineage>
</organism>
<sequence>MDFLYEKNPLADVETADTRSLARAIDAATWSAFLQVPFAEWVLKATGRNAHVVDTFLWYHEMLSVRLYYRLRRCSEAQKIISEVNHFARSIISSSIESLNGRLVTCDLNIGFIVGPLRDLPTVDLTPDILYLLDIRFQRTYHRQWDYNEMAEFRTDTSLFRGIHHTLPGLLASSMTENDLRSFRDDYALMFMEDKGIHRWLDALGHSWNRRCEDVADGLQTDLKHGAALVELAVVSLNATFLLIGYFLTGDQSAYMNVETFTGRLRYSTV</sequence>
<gene>
    <name evidence="2" type="ORF">I7I51_08803</name>
</gene>
<dbReference type="Proteomes" id="UP000663671">
    <property type="component" value="Chromosome 2"/>
</dbReference>